<sequence length="82" mass="8714">MRTTVNIDDHLLAEAKVVAARTSRPLGAIVDDALRAFLRRGTGSKARQVFELPTHGHGGLRPGVDLDDKDALAELLGDNAAV</sequence>
<dbReference type="InterPro" id="IPR019239">
    <property type="entry name" value="VapB_antitoxin"/>
</dbReference>
<evidence type="ECO:0000313" key="2">
    <source>
        <dbReference type="Proteomes" id="UP000465305"/>
    </source>
</evidence>
<protein>
    <recommendedName>
        <fullName evidence="3">DUF2191 domain-containing protein</fullName>
    </recommendedName>
</protein>
<proteinExistence type="predicted"/>
<dbReference type="Proteomes" id="UP000465305">
    <property type="component" value="Unassembled WGS sequence"/>
</dbReference>
<evidence type="ECO:0000313" key="1">
    <source>
        <dbReference type="EMBL" id="GFG86831.1"/>
    </source>
</evidence>
<reference evidence="1 2" key="1">
    <citation type="journal article" date="2019" name="Emerg. Microbes Infect.">
        <title>Comprehensive subspecies identification of 175 nontuberculous mycobacteria species based on 7547 genomic profiles.</title>
        <authorList>
            <person name="Matsumoto Y."/>
            <person name="Kinjo T."/>
            <person name="Motooka D."/>
            <person name="Nabeya D."/>
            <person name="Jung N."/>
            <person name="Uechi K."/>
            <person name="Horii T."/>
            <person name="Iida T."/>
            <person name="Fujita J."/>
            <person name="Nakamura S."/>
        </authorList>
    </citation>
    <scope>NUCLEOTIDE SEQUENCE [LARGE SCALE GENOMIC DNA]</scope>
    <source>
        <strain evidence="1 2">JCM 30723</strain>
    </source>
</reference>
<dbReference type="EMBL" id="BLKY01000001">
    <property type="protein sequence ID" value="GFG86831.1"/>
    <property type="molecule type" value="Genomic_DNA"/>
</dbReference>
<accession>A0A7I9YDP8</accession>
<dbReference type="RefSeq" id="WP_083039784.1">
    <property type="nucleotide sequence ID" value="NZ_BLKY01000001.1"/>
</dbReference>
<comment type="caution">
    <text evidence="1">The sequence shown here is derived from an EMBL/GenBank/DDBJ whole genome shotgun (WGS) entry which is preliminary data.</text>
</comment>
<organism evidence="1 2">
    <name type="scientific">Mycolicibacter algericus</name>
    <name type="common">Mycobacterium algericum</name>
    <dbReference type="NCBI Taxonomy" id="1288388"/>
    <lineage>
        <taxon>Bacteria</taxon>
        <taxon>Bacillati</taxon>
        <taxon>Actinomycetota</taxon>
        <taxon>Actinomycetes</taxon>
        <taxon>Mycobacteriales</taxon>
        <taxon>Mycobacteriaceae</taxon>
        <taxon>Mycolicibacter</taxon>
    </lineage>
</organism>
<gene>
    <name evidence="1" type="ORF">MALGJ_35070</name>
</gene>
<evidence type="ECO:0008006" key="3">
    <source>
        <dbReference type="Google" id="ProtNLM"/>
    </source>
</evidence>
<name>A0A7I9YDP8_MYCAL</name>
<dbReference type="AlphaFoldDB" id="A0A7I9YDP8"/>
<dbReference type="Pfam" id="PF09957">
    <property type="entry name" value="VapB_antitoxin"/>
    <property type="match status" value="1"/>
</dbReference>